<dbReference type="EMBL" id="KN848689">
    <property type="protein sequence ID" value="KIR79152.1"/>
    <property type="molecule type" value="Genomic_DNA"/>
</dbReference>
<feature type="region of interest" description="Disordered" evidence="1">
    <location>
        <begin position="1"/>
        <end position="77"/>
    </location>
</feature>
<keyword evidence="3" id="KW-1185">Reference proteome</keyword>
<reference evidence="2 3" key="1">
    <citation type="submission" date="2015-01" db="EMBL/GenBank/DDBJ databases">
        <title>The Genome Sequence of Cryptococcus gattii EJB2.</title>
        <authorList>
            <consortium name="The Broad Institute Genomics Platform"/>
            <person name="Cuomo C."/>
            <person name="Litvintseva A."/>
            <person name="Chen Y."/>
            <person name="Heitman J."/>
            <person name="Sun S."/>
            <person name="Springer D."/>
            <person name="Dromer F."/>
            <person name="Young S."/>
            <person name="Zeng Q."/>
            <person name="Gargeya S."/>
            <person name="Abouelleil A."/>
            <person name="Alvarado L."/>
            <person name="Chapman S.B."/>
            <person name="Gainer-Dewar J."/>
            <person name="Goldberg J."/>
            <person name="Griggs A."/>
            <person name="Gujja S."/>
            <person name="Hansen M."/>
            <person name="Howarth C."/>
            <person name="Imamovic A."/>
            <person name="Larimer J."/>
            <person name="Murphy C."/>
            <person name="Naylor J."/>
            <person name="Pearson M."/>
            <person name="Priest M."/>
            <person name="Roberts A."/>
            <person name="Saif S."/>
            <person name="Shea T."/>
            <person name="Sykes S."/>
            <person name="Wortman J."/>
            <person name="Nusbaum C."/>
            <person name="Birren B."/>
        </authorList>
    </citation>
    <scope>NUCLEOTIDE SEQUENCE [LARGE SCALE GENOMIC DNA]</scope>
    <source>
        <strain evidence="2 3">EJB2</strain>
    </source>
</reference>
<sequence length="148" mass="16724">MSRSSGPPEGSRRRNRRWVGAETRANTKSNTKCQAGKLPKPKEGRQRVPCSKITRGENGSSKGLKKEMLNKEEYQDINSPTPGCNILAGDPAFLHTFHFLDQKRDYFVRAEFALVDVQIEFRKDVVAQQVYGRGGLVRLKEEEGKQDS</sequence>
<feature type="compositionally biased region" description="Polar residues" evidence="1">
    <location>
        <begin position="24"/>
        <end position="33"/>
    </location>
</feature>
<accession>A0ABR5BU33</accession>
<feature type="compositionally biased region" description="Basic and acidic residues" evidence="1">
    <location>
        <begin position="64"/>
        <end position="74"/>
    </location>
</feature>
<evidence type="ECO:0000313" key="2">
    <source>
        <dbReference type="EMBL" id="KIR79152.1"/>
    </source>
</evidence>
<evidence type="ECO:0000256" key="1">
    <source>
        <dbReference type="SAM" id="MobiDB-lite"/>
    </source>
</evidence>
<dbReference type="Proteomes" id="UP000054272">
    <property type="component" value="Unassembled WGS sequence"/>
</dbReference>
<proteinExistence type="predicted"/>
<protein>
    <submittedName>
        <fullName evidence="2">Uncharacterized protein</fullName>
    </submittedName>
</protein>
<name>A0ABR5BU33_9TREE</name>
<gene>
    <name evidence="2" type="ORF">I306_03803</name>
</gene>
<organism evidence="2 3">
    <name type="scientific">Cryptococcus gattii EJB2</name>
    <dbReference type="NCBI Taxonomy" id="1296103"/>
    <lineage>
        <taxon>Eukaryota</taxon>
        <taxon>Fungi</taxon>
        <taxon>Dikarya</taxon>
        <taxon>Basidiomycota</taxon>
        <taxon>Agaricomycotina</taxon>
        <taxon>Tremellomycetes</taxon>
        <taxon>Tremellales</taxon>
        <taxon>Cryptococcaceae</taxon>
        <taxon>Cryptococcus</taxon>
        <taxon>Cryptococcus gattii species complex</taxon>
    </lineage>
</organism>
<evidence type="ECO:0000313" key="3">
    <source>
        <dbReference type="Proteomes" id="UP000054272"/>
    </source>
</evidence>